<feature type="transmembrane region" description="Helical" evidence="1">
    <location>
        <begin position="6"/>
        <end position="25"/>
    </location>
</feature>
<gene>
    <name evidence="2" type="ORF">HJG52_08535</name>
</gene>
<reference evidence="2 3" key="1">
    <citation type="submission" date="2020-04" db="EMBL/GenBank/DDBJ databases">
        <title>Knoellia sp. isolate from air conditioner.</title>
        <authorList>
            <person name="Chea S."/>
            <person name="Kim D.-U."/>
        </authorList>
    </citation>
    <scope>NUCLEOTIDE SEQUENCE [LARGE SCALE GENOMIC DNA]</scope>
    <source>
        <strain evidence="2 3">DB2414S</strain>
    </source>
</reference>
<dbReference type="RefSeq" id="WP_171243204.1">
    <property type="nucleotide sequence ID" value="NZ_JABEPQ010000002.1"/>
</dbReference>
<keyword evidence="1" id="KW-0812">Transmembrane</keyword>
<accession>A0A849HHK2</accession>
<keyword evidence="3" id="KW-1185">Reference proteome</keyword>
<organism evidence="2 3">
    <name type="scientific">Knoellia koreensis</name>
    <dbReference type="NCBI Taxonomy" id="2730921"/>
    <lineage>
        <taxon>Bacteria</taxon>
        <taxon>Bacillati</taxon>
        <taxon>Actinomycetota</taxon>
        <taxon>Actinomycetes</taxon>
        <taxon>Micrococcales</taxon>
        <taxon>Intrasporangiaceae</taxon>
        <taxon>Knoellia</taxon>
    </lineage>
</organism>
<evidence type="ECO:0000256" key="1">
    <source>
        <dbReference type="SAM" id="Phobius"/>
    </source>
</evidence>
<dbReference type="AlphaFoldDB" id="A0A849HHK2"/>
<evidence type="ECO:0000313" key="3">
    <source>
        <dbReference type="Proteomes" id="UP000588586"/>
    </source>
</evidence>
<proteinExistence type="predicted"/>
<feature type="transmembrane region" description="Helical" evidence="1">
    <location>
        <begin position="70"/>
        <end position="89"/>
    </location>
</feature>
<comment type="caution">
    <text evidence="2">The sequence shown here is derived from an EMBL/GenBank/DDBJ whole genome shotgun (WGS) entry which is preliminary data.</text>
</comment>
<name>A0A849HHK2_9MICO</name>
<dbReference type="EMBL" id="JABEPQ010000002">
    <property type="protein sequence ID" value="NNM46054.1"/>
    <property type="molecule type" value="Genomic_DNA"/>
</dbReference>
<sequence length="163" mass="16264">MTTQSLTGVARAALVVLAAVTAVLLGHRTSASLPDLVLPLVAAAGLVAGPVRGATWGLAAGWVVDIVPPGSPVLGTSALVYAACGLLAGAGRREGSTPWGWVAVVGVGAAVTAGVGRLVVGMVGGEPFDPLARAQGVALSALWCALMVPLLVAGEQWWRRRTA</sequence>
<feature type="transmembrane region" description="Helical" evidence="1">
    <location>
        <begin position="132"/>
        <end position="153"/>
    </location>
</feature>
<dbReference type="Proteomes" id="UP000588586">
    <property type="component" value="Unassembled WGS sequence"/>
</dbReference>
<evidence type="ECO:0008006" key="4">
    <source>
        <dbReference type="Google" id="ProtNLM"/>
    </source>
</evidence>
<evidence type="ECO:0000313" key="2">
    <source>
        <dbReference type="EMBL" id="NNM46054.1"/>
    </source>
</evidence>
<feature type="transmembrane region" description="Helical" evidence="1">
    <location>
        <begin position="37"/>
        <end position="64"/>
    </location>
</feature>
<keyword evidence="1" id="KW-0472">Membrane</keyword>
<keyword evidence="1" id="KW-1133">Transmembrane helix</keyword>
<protein>
    <recommendedName>
        <fullName evidence="4">Rod shape-determining protein MreD</fullName>
    </recommendedName>
</protein>
<feature type="transmembrane region" description="Helical" evidence="1">
    <location>
        <begin position="101"/>
        <end position="120"/>
    </location>
</feature>